<keyword evidence="2" id="KW-1133">Transmembrane helix</keyword>
<evidence type="ECO:0000313" key="3">
    <source>
        <dbReference type="EMBL" id="CAG5911222.1"/>
    </source>
</evidence>
<accession>A0A8S4AYX0</accession>
<feature type="transmembrane region" description="Helical" evidence="2">
    <location>
        <begin position="6"/>
        <end position="30"/>
    </location>
</feature>
<dbReference type="OrthoDB" id="8907078at2759"/>
<dbReference type="EMBL" id="CAJRST010010001">
    <property type="protein sequence ID" value="CAG5911222.1"/>
    <property type="molecule type" value="Genomic_DNA"/>
</dbReference>
<dbReference type="AlphaFoldDB" id="A0A8S4AYX0"/>
<protein>
    <submittedName>
        <fullName evidence="3">(Atlantic silverside) hypothetical protein</fullName>
    </submittedName>
</protein>
<feature type="compositionally biased region" description="Basic and acidic residues" evidence="1">
    <location>
        <begin position="161"/>
        <end position="175"/>
    </location>
</feature>
<evidence type="ECO:0000256" key="2">
    <source>
        <dbReference type="SAM" id="Phobius"/>
    </source>
</evidence>
<dbReference type="Proteomes" id="UP000677803">
    <property type="component" value="Unassembled WGS sequence"/>
</dbReference>
<comment type="caution">
    <text evidence="3">The sequence shown here is derived from an EMBL/GenBank/DDBJ whole genome shotgun (WGS) entry which is preliminary data.</text>
</comment>
<evidence type="ECO:0000256" key="1">
    <source>
        <dbReference type="SAM" id="MobiDB-lite"/>
    </source>
</evidence>
<reference evidence="3" key="1">
    <citation type="submission" date="2021-05" db="EMBL/GenBank/DDBJ databases">
        <authorList>
            <person name="Tigano A."/>
        </authorList>
    </citation>
    <scope>NUCLEOTIDE SEQUENCE</scope>
</reference>
<sequence>MAPELMTVIWVSVSCVAFCTVILMLVVVLYRKDPLCCGLRVHTTHDYTDDLPHYHSWQSLIGIPHNERSAALNQAMAGPHHPGAVYIIGKPSDYHLDGPLPRLPSYESVRKKDRQRQIHSMIAQRFGLAGCHNEPPPTYEETFSQSLQTSLSVVQPLDIHPSIDDTPRLSEDTRHLSQPSSLQPVTPRHPV</sequence>
<feature type="region of interest" description="Disordered" evidence="1">
    <location>
        <begin position="159"/>
        <end position="191"/>
    </location>
</feature>
<organism evidence="3 4">
    <name type="scientific">Menidia menidia</name>
    <name type="common">Atlantic silverside</name>
    <dbReference type="NCBI Taxonomy" id="238744"/>
    <lineage>
        <taxon>Eukaryota</taxon>
        <taxon>Metazoa</taxon>
        <taxon>Chordata</taxon>
        <taxon>Craniata</taxon>
        <taxon>Vertebrata</taxon>
        <taxon>Euteleostomi</taxon>
        <taxon>Actinopterygii</taxon>
        <taxon>Neopterygii</taxon>
        <taxon>Teleostei</taxon>
        <taxon>Neoteleostei</taxon>
        <taxon>Acanthomorphata</taxon>
        <taxon>Ovalentaria</taxon>
        <taxon>Atherinomorphae</taxon>
        <taxon>Atheriniformes</taxon>
        <taxon>Atherinopsidae</taxon>
        <taxon>Menidiinae</taxon>
        <taxon>Menidia</taxon>
    </lineage>
</organism>
<proteinExistence type="predicted"/>
<keyword evidence="4" id="KW-1185">Reference proteome</keyword>
<keyword evidence="2" id="KW-0812">Transmembrane</keyword>
<keyword evidence="2" id="KW-0472">Membrane</keyword>
<gene>
    <name evidence="3" type="ORF">MMEN_LOCUS9906</name>
</gene>
<evidence type="ECO:0000313" key="4">
    <source>
        <dbReference type="Proteomes" id="UP000677803"/>
    </source>
</evidence>
<name>A0A8S4AYX0_9TELE</name>